<keyword evidence="1" id="KW-1133">Transmembrane helix</keyword>
<feature type="transmembrane region" description="Helical" evidence="1">
    <location>
        <begin position="51"/>
        <end position="77"/>
    </location>
</feature>
<dbReference type="Proteomes" id="UP000053257">
    <property type="component" value="Unassembled WGS sequence"/>
</dbReference>
<organism evidence="2 3">
    <name type="scientific">Phlebiopsis gigantea (strain 11061_1 CR5-6)</name>
    <name type="common">White-rot fungus</name>
    <name type="synonym">Peniophora gigantea</name>
    <dbReference type="NCBI Taxonomy" id="745531"/>
    <lineage>
        <taxon>Eukaryota</taxon>
        <taxon>Fungi</taxon>
        <taxon>Dikarya</taxon>
        <taxon>Basidiomycota</taxon>
        <taxon>Agaricomycotina</taxon>
        <taxon>Agaricomycetes</taxon>
        <taxon>Polyporales</taxon>
        <taxon>Phanerochaetaceae</taxon>
        <taxon>Phlebiopsis</taxon>
    </lineage>
</organism>
<proteinExistence type="predicted"/>
<evidence type="ECO:0000313" key="3">
    <source>
        <dbReference type="Proteomes" id="UP000053257"/>
    </source>
</evidence>
<feature type="transmembrane region" description="Helical" evidence="1">
    <location>
        <begin position="98"/>
        <end position="119"/>
    </location>
</feature>
<dbReference type="AlphaFoldDB" id="A0A0C3S3Z4"/>
<gene>
    <name evidence="2" type="ORF">PHLGIDRAFT_284279</name>
</gene>
<accession>A0A0C3S3Z4</accession>
<dbReference type="EMBL" id="KN840659">
    <property type="protein sequence ID" value="KIP02695.1"/>
    <property type="molecule type" value="Genomic_DNA"/>
</dbReference>
<evidence type="ECO:0000256" key="1">
    <source>
        <dbReference type="SAM" id="Phobius"/>
    </source>
</evidence>
<keyword evidence="3" id="KW-1185">Reference proteome</keyword>
<feature type="transmembrane region" description="Helical" evidence="1">
    <location>
        <begin position="7"/>
        <end position="31"/>
    </location>
</feature>
<keyword evidence="1" id="KW-0812">Transmembrane</keyword>
<evidence type="ECO:0000313" key="2">
    <source>
        <dbReference type="EMBL" id="KIP02695.1"/>
    </source>
</evidence>
<sequence length="218" mass="23786">MVCQRKWSIVILPTCCLVGFIVCSSLFLKIASVPQNIEKAPIQLLPFGSALAVQLAALACDVVTNTYCTAFLSYKIWQSHRLVRHATPYFRSFSSSNVVAILIESAALYTACIIALFVAFARQSIWNYVITDLCPSIAGIAYCLIIIRFGMGGAFKSHTQLLSSIPSEGRTFQHPCNMAMYPVMVQMEQYTETDGLSAGRGIRASSNAKVEHDGAVSA</sequence>
<dbReference type="HOGENOM" id="CLU_1267305_0_0_1"/>
<feature type="transmembrane region" description="Helical" evidence="1">
    <location>
        <begin position="125"/>
        <end position="147"/>
    </location>
</feature>
<name>A0A0C3S3Z4_PHLG1</name>
<dbReference type="OrthoDB" id="3346544at2759"/>
<reference evidence="2 3" key="1">
    <citation type="journal article" date="2014" name="PLoS Genet.">
        <title>Analysis of the Phlebiopsis gigantea genome, transcriptome and secretome provides insight into its pioneer colonization strategies of wood.</title>
        <authorList>
            <person name="Hori C."/>
            <person name="Ishida T."/>
            <person name="Igarashi K."/>
            <person name="Samejima M."/>
            <person name="Suzuki H."/>
            <person name="Master E."/>
            <person name="Ferreira P."/>
            <person name="Ruiz-Duenas F.J."/>
            <person name="Held B."/>
            <person name="Canessa P."/>
            <person name="Larrondo L.F."/>
            <person name="Schmoll M."/>
            <person name="Druzhinina I.S."/>
            <person name="Kubicek C.P."/>
            <person name="Gaskell J.A."/>
            <person name="Kersten P."/>
            <person name="St John F."/>
            <person name="Glasner J."/>
            <person name="Sabat G."/>
            <person name="Splinter BonDurant S."/>
            <person name="Syed K."/>
            <person name="Yadav J."/>
            <person name="Mgbeahuruike A.C."/>
            <person name="Kovalchuk A."/>
            <person name="Asiegbu F.O."/>
            <person name="Lackner G."/>
            <person name="Hoffmeister D."/>
            <person name="Rencoret J."/>
            <person name="Gutierrez A."/>
            <person name="Sun H."/>
            <person name="Lindquist E."/>
            <person name="Barry K."/>
            <person name="Riley R."/>
            <person name="Grigoriev I.V."/>
            <person name="Henrissat B."/>
            <person name="Kues U."/>
            <person name="Berka R.M."/>
            <person name="Martinez A.T."/>
            <person name="Covert S.F."/>
            <person name="Blanchette R.A."/>
            <person name="Cullen D."/>
        </authorList>
    </citation>
    <scope>NUCLEOTIDE SEQUENCE [LARGE SCALE GENOMIC DNA]</scope>
    <source>
        <strain evidence="2 3">11061_1 CR5-6</strain>
    </source>
</reference>
<keyword evidence="1" id="KW-0472">Membrane</keyword>
<protein>
    <submittedName>
        <fullName evidence="2">Uncharacterized protein</fullName>
    </submittedName>
</protein>